<dbReference type="EMBL" id="SMAD01000005">
    <property type="protein sequence ID" value="TCS87287.1"/>
    <property type="molecule type" value="Genomic_DNA"/>
</dbReference>
<keyword evidence="3" id="KW-0804">Transcription</keyword>
<accession>A0A4R3KRZ5</accession>
<protein>
    <submittedName>
        <fullName evidence="5">AraC-like DNA-binding protein</fullName>
    </submittedName>
</protein>
<dbReference type="Pfam" id="PF12833">
    <property type="entry name" value="HTH_18"/>
    <property type="match status" value="1"/>
</dbReference>
<evidence type="ECO:0000256" key="2">
    <source>
        <dbReference type="ARBA" id="ARBA00023125"/>
    </source>
</evidence>
<dbReference type="GO" id="GO:0043565">
    <property type="term" value="F:sequence-specific DNA binding"/>
    <property type="evidence" value="ECO:0007669"/>
    <property type="project" value="InterPro"/>
</dbReference>
<dbReference type="AlphaFoldDB" id="A0A4R3KRZ5"/>
<organism evidence="5 6">
    <name type="scientific">Anseongella ginsenosidimutans</name>
    <dbReference type="NCBI Taxonomy" id="496056"/>
    <lineage>
        <taxon>Bacteria</taxon>
        <taxon>Pseudomonadati</taxon>
        <taxon>Bacteroidota</taxon>
        <taxon>Sphingobacteriia</taxon>
        <taxon>Sphingobacteriales</taxon>
        <taxon>Sphingobacteriaceae</taxon>
        <taxon>Anseongella</taxon>
    </lineage>
</organism>
<proteinExistence type="predicted"/>
<comment type="caution">
    <text evidence="5">The sequence shown here is derived from an EMBL/GenBank/DDBJ whole genome shotgun (WGS) entry which is preliminary data.</text>
</comment>
<dbReference type="InterPro" id="IPR053142">
    <property type="entry name" value="PchR_regulatory_protein"/>
</dbReference>
<dbReference type="PROSITE" id="PS01124">
    <property type="entry name" value="HTH_ARAC_FAMILY_2"/>
    <property type="match status" value="1"/>
</dbReference>
<dbReference type="Gene3D" id="1.10.10.60">
    <property type="entry name" value="Homeodomain-like"/>
    <property type="match status" value="1"/>
</dbReference>
<evidence type="ECO:0000256" key="3">
    <source>
        <dbReference type="ARBA" id="ARBA00023163"/>
    </source>
</evidence>
<dbReference type="InterPro" id="IPR018060">
    <property type="entry name" value="HTH_AraC"/>
</dbReference>
<dbReference type="SUPFAM" id="SSF46689">
    <property type="entry name" value="Homeodomain-like"/>
    <property type="match status" value="1"/>
</dbReference>
<name>A0A4R3KRZ5_9SPHI</name>
<dbReference type="GO" id="GO:0003700">
    <property type="term" value="F:DNA-binding transcription factor activity"/>
    <property type="evidence" value="ECO:0007669"/>
    <property type="project" value="InterPro"/>
</dbReference>
<evidence type="ECO:0000313" key="6">
    <source>
        <dbReference type="Proteomes" id="UP000295807"/>
    </source>
</evidence>
<dbReference type="PROSITE" id="PS00041">
    <property type="entry name" value="HTH_ARAC_FAMILY_1"/>
    <property type="match status" value="1"/>
</dbReference>
<keyword evidence="1" id="KW-0805">Transcription regulation</keyword>
<evidence type="ECO:0000259" key="4">
    <source>
        <dbReference type="PROSITE" id="PS01124"/>
    </source>
</evidence>
<dbReference type="PANTHER" id="PTHR47893">
    <property type="entry name" value="REGULATORY PROTEIN PCHR"/>
    <property type="match status" value="1"/>
</dbReference>
<dbReference type="Proteomes" id="UP000295807">
    <property type="component" value="Unassembled WGS sequence"/>
</dbReference>
<keyword evidence="2 5" id="KW-0238">DNA-binding</keyword>
<dbReference type="RefSeq" id="WP_132129085.1">
    <property type="nucleotide sequence ID" value="NZ_CP042432.1"/>
</dbReference>
<evidence type="ECO:0000256" key="1">
    <source>
        <dbReference type="ARBA" id="ARBA00023015"/>
    </source>
</evidence>
<dbReference type="InterPro" id="IPR009057">
    <property type="entry name" value="Homeodomain-like_sf"/>
</dbReference>
<dbReference type="OrthoDB" id="799767at2"/>
<dbReference type="SMART" id="SM00342">
    <property type="entry name" value="HTH_ARAC"/>
    <property type="match status" value="1"/>
</dbReference>
<evidence type="ECO:0000313" key="5">
    <source>
        <dbReference type="EMBL" id="TCS87287.1"/>
    </source>
</evidence>
<dbReference type="InterPro" id="IPR018062">
    <property type="entry name" value="HTH_AraC-typ_CS"/>
</dbReference>
<dbReference type="PANTHER" id="PTHR47893:SF1">
    <property type="entry name" value="REGULATORY PROTEIN PCHR"/>
    <property type="match status" value="1"/>
</dbReference>
<keyword evidence="6" id="KW-1185">Reference proteome</keyword>
<feature type="domain" description="HTH araC/xylS-type" evidence="4">
    <location>
        <begin position="247"/>
        <end position="344"/>
    </location>
</feature>
<gene>
    <name evidence="5" type="ORF">EDD80_105101</name>
</gene>
<sequence length="344" mass="40091">MENGQTTTFVMHYGDLNLEIFPAGSPTAVPVDSRIIEDQKSEYMVLAMDEYGALHFRVTELANCSIWHTRFYIEKRIKLRVTADKLCTFLWVAWKNTLRYSINKAPEQQIIGDYYNLCHLPNIEWEINFRKPGEHETFNVLFTNPEMDEWKNMYNSTALTVFLDNIQKGKLTFLNPFHRRLTTEMRHIVSDLIRGPVTPVNRRDYYENKVTDLIFQVLRDMIKSETAPDKFSGSNTLLNPLEIERIYQIRDTIIKHPENAYSLNELKQTAGMNKTKLEAGFKQLFGTTVFGLIQEQRMQMALSLLQKNYSVKEVAAKTGYKNSSNFTQAFTRYFGYPPSRAARE</sequence>
<reference evidence="5 6" key="1">
    <citation type="submission" date="2019-03" db="EMBL/GenBank/DDBJ databases">
        <title>Genomic Encyclopedia of Type Strains, Phase IV (KMG-IV): sequencing the most valuable type-strain genomes for metagenomic binning, comparative biology and taxonomic classification.</title>
        <authorList>
            <person name="Goeker M."/>
        </authorList>
    </citation>
    <scope>NUCLEOTIDE SEQUENCE [LARGE SCALE GENOMIC DNA]</scope>
    <source>
        <strain evidence="5 6">DSM 21100</strain>
    </source>
</reference>